<proteinExistence type="predicted"/>
<accession>A0A2T2WMY4</accession>
<dbReference type="GO" id="GO:0005976">
    <property type="term" value="P:polysaccharide metabolic process"/>
    <property type="evidence" value="ECO:0007669"/>
    <property type="project" value="InterPro"/>
</dbReference>
<evidence type="ECO:0000259" key="1">
    <source>
        <dbReference type="Pfam" id="PF01050"/>
    </source>
</evidence>
<gene>
    <name evidence="2" type="ORF">C7B45_02165</name>
</gene>
<evidence type="ECO:0000313" key="2">
    <source>
        <dbReference type="EMBL" id="PSR23598.1"/>
    </source>
</evidence>
<sequence length="116" mass="13216">MDVLQRIEKPWGYELWWAVTDRYVGKLIHVNQGHSLSLQYHVQKHESMFLLQGEAELLLNGDVRAFHTGEAVVIPPPTQHRLTALTDIDVIEVSTPELDDVVRLEDRYGRAGTSTP</sequence>
<dbReference type="InterPro" id="IPR011051">
    <property type="entry name" value="RmlC_Cupin_sf"/>
</dbReference>
<dbReference type="Proteomes" id="UP000241848">
    <property type="component" value="Unassembled WGS sequence"/>
</dbReference>
<dbReference type="SUPFAM" id="SSF51182">
    <property type="entry name" value="RmlC-like cupins"/>
    <property type="match status" value="1"/>
</dbReference>
<evidence type="ECO:0000313" key="3">
    <source>
        <dbReference type="Proteomes" id="UP000241848"/>
    </source>
</evidence>
<dbReference type="GO" id="GO:0016779">
    <property type="term" value="F:nucleotidyltransferase activity"/>
    <property type="evidence" value="ECO:0007669"/>
    <property type="project" value="InterPro"/>
</dbReference>
<dbReference type="Gene3D" id="2.60.120.10">
    <property type="entry name" value="Jelly Rolls"/>
    <property type="match status" value="1"/>
</dbReference>
<reference evidence="2 3" key="1">
    <citation type="journal article" date="2014" name="BMC Genomics">
        <title>Comparison of environmental and isolate Sulfobacillus genomes reveals diverse carbon, sulfur, nitrogen, and hydrogen metabolisms.</title>
        <authorList>
            <person name="Justice N.B."/>
            <person name="Norman A."/>
            <person name="Brown C.T."/>
            <person name="Singh A."/>
            <person name="Thomas B.C."/>
            <person name="Banfield J.F."/>
        </authorList>
    </citation>
    <scope>NUCLEOTIDE SEQUENCE [LARGE SCALE GENOMIC DNA]</scope>
    <source>
        <strain evidence="2">AMDSBA3</strain>
    </source>
</reference>
<dbReference type="Pfam" id="PF01050">
    <property type="entry name" value="MannoseP_isomer"/>
    <property type="match status" value="1"/>
</dbReference>
<dbReference type="InterPro" id="IPR001538">
    <property type="entry name" value="Man6P_isomerase-2_C"/>
</dbReference>
<dbReference type="AlphaFoldDB" id="A0A2T2WMY4"/>
<dbReference type="EMBL" id="PXYV01000004">
    <property type="protein sequence ID" value="PSR23598.1"/>
    <property type="molecule type" value="Genomic_DNA"/>
</dbReference>
<name>A0A2T2WMY4_9FIRM</name>
<organism evidence="2 3">
    <name type="scientific">Sulfobacillus acidophilus</name>
    <dbReference type="NCBI Taxonomy" id="53633"/>
    <lineage>
        <taxon>Bacteria</taxon>
        <taxon>Bacillati</taxon>
        <taxon>Bacillota</taxon>
        <taxon>Clostridia</taxon>
        <taxon>Eubacteriales</taxon>
        <taxon>Clostridiales Family XVII. Incertae Sedis</taxon>
        <taxon>Sulfobacillus</taxon>
    </lineage>
</organism>
<dbReference type="InterPro" id="IPR014710">
    <property type="entry name" value="RmlC-like_jellyroll"/>
</dbReference>
<feature type="domain" description="Mannose-6-phosphate isomerase type II C-terminal" evidence="1">
    <location>
        <begin position="5"/>
        <end position="106"/>
    </location>
</feature>
<protein>
    <submittedName>
        <fullName evidence="2">Cupin</fullName>
    </submittedName>
</protein>
<comment type="caution">
    <text evidence="2">The sequence shown here is derived from an EMBL/GenBank/DDBJ whole genome shotgun (WGS) entry which is preliminary data.</text>
</comment>